<feature type="compositionally biased region" description="Low complexity" evidence="2">
    <location>
        <begin position="332"/>
        <end position="345"/>
    </location>
</feature>
<feature type="region of interest" description="Disordered" evidence="2">
    <location>
        <begin position="385"/>
        <end position="405"/>
    </location>
</feature>
<feature type="coiled-coil region" evidence="1">
    <location>
        <begin position="91"/>
        <end position="122"/>
    </location>
</feature>
<reference evidence="3" key="2">
    <citation type="submission" date="2023-05" db="EMBL/GenBank/DDBJ databases">
        <authorList>
            <consortium name="Lawrence Berkeley National Laboratory"/>
            <person name="Steindorff A."/>
            <person name="Hensen N."/>
            <person name="Bonometti L."/>
            <person name="Westerberg I."/>
            <person name="Brannstrom I.O."/>
            <person name="Guillou S."/>
            <person name="Cros-Aarteil S."/>
            <person name="Calhoun S."/>
            <person name="Haridas S."/>
            <person name="Kuo A."/>
            <person name="Mondo S."/>
            <person name="Pangilinan J."/>
            <person name="Riley R."/>
            <person name="Labutti K."/>
            <person name="Andreopoulos B."/>
            <person name="Lipzen A."/>
            <person name="Chen C."/>
            <person name="Yanf M."/>
            <person name="Daum C."/>
            <person name="Ng V."/>
            <person name="Clum A."/>
            <person name="Ohm R."/>
            <person name="Martin F."/>
            <person name="Silar P."/>
            <person name="Natvig D."/>
            <person name="Lalanne C."/>
            <person name="Gautier V."/>
            <person name="Ament-Velasquez S.L."/>
            <person name="Kruys A."/>
            <person name="Hutchinson M.I."/>
            <person name="Powell A.J."/>
            <person name="Barry K."/>
            <person name="Miller A.N."/>
            <person name="Grigoriev I.V."/>
            <person name="Debuchy R."/>
            <person name="Gladieux P."/>
            <person name="Thoren M.H."/>
            <person name="Johannesson H."/>
        </authorList>
    </citation>
    <scope>NUCLEOTIDE SEQUENCE</scope>
    <source>
        <strain evidence="3">CBS 538.74</strain>
    </source>
</reference>
<keyword evidence="4" id="KW-1185">Reference proteome</keyword>
<reference evidence="3" key="1">
    <citation type="journal article" date="2023" name="Mol. Phylogenet. Evol.">
        <title>Genome-scale phylogeny and comparative genomics of the fungal order Sordariales.</title>
        <authorList>
            <person name="Hensen N."/>
            <person name="Bonometti L."/>
            <person name="Westerberg I."/>
            <person name="Brannstrom I.O."/>
            <person name="Guillou S."/>
            <person name="Cros-Aarteil S."/>
            <person name="Calhoun S."/>
            <person name="Haridas S."/>
            <person name="Kuo A."/>
            <person name="Mondo S."/>
            <person name="Pangilinan J."/>
            <person name="Riley R."/>
            <person name="LaButti K."/>
            <person name="Andreopoulos B."/>
            <person name="Lipzen A."/>
            <person name="Chen C."/>
            <person name="Yan M."/>
            <person name="Daum C."/>
            <person name="Ng V."/>
            <person name="Clum A."/>
            <person name="Steindorff A."/>
            <person name="Ohm R.A."/>
            <person name="Martin F."/>
            <person name="Silar P."/>
            <person name="Natvig D.O."/>
            <person name="Lalanne C."/>
            <person name="Gautier V."/>
            <person name="Ament-Velasquez S.L."/>
            <person name="Kruys A."/>
            <person name="Hutchinson M.I."/>
            <person name="Powell A.J."/>
            <person name="Barry K."/>
            <person name="Miller A.N."/>
            <person name="Grigoriev I.V."/>
            <person name="Debuchy R."/>
            <person name="Gladieux P."/>
            <person name="Hiltunen Thoren M."/>
            <person name="Johannesson H."/>
        </authorList>
    </citation>
    <scope>NUCLEOTIDE SEQUENCE</scope>
    <source>
        <strain evidence="3">CBS 538.74</strain>
    </source>
</reference>
<feature type="region of interest" description="Disordered" evidence="2">
    <location>
        <begin position="332"/>
        <end position="368"/>
    </location>
</feature>
<name>A0AAN6ZTS6_9PEZI</name>
<evidence type="ECO:0000256" key="2">
    <source>
        <dbReference type="SAM" id="MobiDB-lite"/>
    </source>
</evidence>
<dbReference type="EMBL" id="MU857121">
    <property type="protein sequence ID" value="KAK4149814.1"/>
    <property type="molecule type" value="Genomic_DNA"/>
</dbReference>
<gene>
    <name evidence="3" type="ORF">C8A00DRAFT_18552</name>
</gene>
<dbReference type="Proteomes" id="UP001302745">
    <property type="component" value="Unassembled WGS sequence"/>
</dbReference>
<feature type="compositionally biased region" description="Basic and acidic residues" evidence="2">
    <location>
        <begin position="396"/>
        <end position="405"/>
    </location>
</feature>
<protein>
    <submittedName>
        <fullName evidence="3">Uncharacterized protein</fullName>
    </submittedName>
</protein>
<comment type="caution">
    <text evidence="3">The sequence shown here is derived from an EMBL/GenBank/DDBJ whole genome shotgun (WGS) entry which is preliminary data.</text>
</comment>
<proteinExistence type="predicted"/>
<evidence type="ECO:0000256" key="1">
    <source>
        <dbReference type="SAM" id="Coils"/>
    </source>
</evidence>
<evidence type="ECO:0000313" key="3">
    <source>
        <dbReference type="EMBL" id="KAK4149814.1"/>
    </source>
</evidence>
<dbReference type="AlphaFoldDB" id="A0AAN6ZTS6"/>
<organism evidence="3 4">
    <name type="scientific">Chaetomidium leptoderma</name>
    <dbReference type="NCBI Taxonomy" id="669021"/>
    <lineage>
        <taxon>Eukaryota</taxon>
        <taxon>Fungi</taxon>
        <taxon>Dikarya</taxon>
        <taxon>Ascomycota</taxon>
        <taxon>Pezizomycotina</taxon>
        <taxon>Sordariomycetes</taxon>
        <taxon>Sordariomycetidae</taxon>
        <taxon>Sordariales</taxon>
        <taxon>Chaetomiaceae</taxon>
        <taxon>Chaetomidium</taxon>
    </lineage>
</organism>
<keyword evidence="1" id="KW-0175">Coiled coil</keyword>
<sequence>MSGLEAIGAVISAISIVTKVVKHFGTQRNAPRQVERLARMLAELRDERLLQASMSAEQTHIHEMVNRCTDILDREATTTGQKGRAWKFFWSADAEARLKDHNDELERELDRLQRRVHMFGTMQVLLPHVLMFANAGQFPVSFEDEDLDDLSVAFLDAHDITVQNAEGYKVYRAYSIYEFGTVAHREEFLVHVRERQLLGRYFAEKIWEKGDLIAQQKVVRLWRKTTSRESQTTTLAFIGRDERPYERPLVDFRRSPMVRGNHVDLVDVVGGFKTTLECRPPPKLPKAKGKRFGIFGKGGSKGGSISSTSEGAAEDSDATRFKAAFEANHPATSTFSPLTLSPTGLGPDFHDLTAPPLPSLTPSTSRAPTLSTLSIPSASFSFLMDDSPISPRSSVLKKDELSFPR</sequence>
<accession>A0AAN6ZTS6</accession>
<evidence type="ECO:0000313" key="4">
    <source>
        <dbReference type="Proteomes" id="UP001302745"/>
    </source>
</evidence>